<name>A0ABU1HQD4_9MICO</name>
<dbReference type="Pfam" id="PF02018">
    <property type="entry name" value="CBM_4_9"/>
    <property type="match status" value="1"/>
</dbReference>
<protein>
    <recommendedName>
        <fullName evidence="2">CBM-cenC domain-containing protein</fullName>
    </recommendedName>
</protein>
<dbReference type="RefSeq" id="WP_309689671.1">
    <property type="nucleotide sequence ID" value="NZ_JAVIZQ010000001.1"/>
</dbReference>
<accession>A0ABU1HQD4</accession>
<organism evidence="3 4">
    <name type="scientific">Microbacterium foliorum</name>
    <dbReference type="NCBI Taxonomy" id="104336"/>
    <lineage>
        <taxon>Bacteria</taxon>
        <taxon>Bacillati</taxon>
        <taxon>Actinomycetota</taxon>
        <taxon>Actinomycetes</taxon>
        <taxon>Micrococcales</taxon>
        <taxon>Microbacteriaceae</taxon>
        <taxon>Microbacterium</taxon>
    </lineage>
</organism>
<gene>
    <name evidence="3" type="ORF">QE375_001586</name>
</gene>
<proteinExistence type="predicted"/>
<evidence type="ECO:0000256" key="1">
    <source>
        <dbReference type="ARBA" id="ARBA00022801"/>
    </source>
</evidence>
<dbReference type="SUPFAM" id="SSF49785">
    <property type="entry name" value="Galactose-binding domain-like"/>
    <property type="match status" value="1"/>
</dbReference>
<dbReference type="EMBL" id="JAVIZQ010000001">
    <property type="protein sequence ID" value="MDR6142032.1"/>
    <property type="molecule type" value="Genomic_DNA"/>
</dbReference>
<feature type="domain" description="CBM-cenC" evidence="2">
    <location>
        <begin position="838"/>
        <end position="956"/>
    </location>
</feature>
<reference evidence="3 4" key="1">
    <citation type="submission" date="2023-08" db="EMBL/GenBank/DDBJ databases">
        <title>Functional and genomic diversity of the sorghum phyllosphere microbiome.</title>
        <authorList>
            <person name="Shade A."/>
        </authorList>
    </citation>
    <scope>NUCLEOTIDE SEQUENCE [LARGE SCALE GENOMIC DNA]</scope>
    <source>
        <strain evidence="3 4">SORGH_AS_0445</strain>
    </source>
</reference>
<comment type="caution">
    <text evidence="3">The sequence shown here is derived from an EMBL/GenBank/DDBJ whole genome shotgun (WGS) entry which is preliminary data.</text>
</comment>
<evidence type="ECO:0000259" key="2">
    <source>
        <dbReference type="Pfam" id="PF02018"/>
    </source>
</evidence>
<dbReference type="InterPro" id="IPR008979">
    <property type="entry name" value="Galactose-bd-like_sf"/>
</dbReference>
<keyword evidence="4" id="KW-1185">Reference proteome</keyword>
<dbReference type="InterPro" id="IPR003305">
    <property type="entry name" value="CenC_carb-bd"/>
</dbReference>
<evidence type="ECO:0000313" key="3">
    <source>
        <dbReference type="EMBL" id="MDR6142032.1"/>
    </source>
</evidence>
<dbReference type="Proteomes" id="UP001249291">
    <property type="component" value="Unassembled WGS sequence"/>
</dbReference>
<evidence type="ECO:0000313" key="4">
    <source>
        <dbReference type="Proteomes" id="UP001249291"/>
    </source>
</evidence>
<sequence length="1410" mass="148032">MFDIRLRAFTPEGVKGRVLPTLSIASTDAESATAALQFSTTSRVAGRLEAPFVVGLEYTTGGKSWSRPRNDLYVVLADAENAADQTDVMTFTAQSYVGWLLSQAIVWWQQADSDGRIRTFDMTPGKLVKKLLAEAQDPGRGWAPMLSTAFTDTADSLGQAWKADDQIKMEVNLWRPYSTLFQSWIEQGHFEWWAEGTTLMLARLGTGADLTSKVTLGGPGFESAQAKTDFKGTFSTIVLIPDKANATHAFNAGADTRFGALETSMSMAGVSDQATAVRMAQPVMKENRAKKLELSFDWTPAAGGPVPWVDFTVGDLITARRKVGKLSQRVVGIQVSKRDGVVSARAIVGSKLVGLQAKIAKRVGSTSNGGIIGGSGSGVPYNPGIKRANPIAPSGLAVASEAYFDNYGTAFATVTATCSSVTTDVLGGTIAIQYYELWAKKNSSGESWTRLATTTEEPPSMTYAGLLAGESWSFKARAIAGEDLISEFSTVRSVVLAKDTTPPPVPAPPTGKSRLGQVLITHSGLTATGEPQPVDFSHFNVWVAFTETATGAKVGEVGGDDTFVAPEQPYNQTRWYWVTAQDKAGNKSEASTRIPVVTKPLVDTDMIGRIIDGVNIKLGAVKAELIENGAILTEKLADNAVSIGKLDTLTRDAINGATADAASANGRVTTSLNAPTVAGGSGKPTGALWFRYNAGGTLLATWRWTGTAWETQSWGQDAIAAGAIVNSKLADLAITAVKIADNAIEAGKIAANAVTAREILAGTITAASGILANASVGTAQIADAAITNAKIGNVDAGKITSGFIDVGRLQAGTILTSKLSIGNFTNLLDDPAFLRPLGEGWVPNGASLAFTSLVSTTGAPGTALRFQANPGNASVRVDNANRFPVIPGEEYNLSCRIQNTNTDTSFTIQMFFVDNDGAYLAVRTATVAPTSWTDFAYTYTVPTGAAQAYFVMQLPAAATAGNVWVSKPVLSKRVTSELLVDGAIVSRTLATDAVTSDKIFARAITTSKIAADAVTANEIAALTIVAGNIAANAITAAKIAALQIEAGHLKANAVTADKIEAGAITTVKLAALAITSEKIAANAITATELTATAITSKHTITGAKFQTTSTANRGIEITSAGLSAYNSAGQKTIDISATTGDATITGTIRNRTSGPRVQINSSDTRGNVWFYTATANAIPASITSDPSGEGLLLYGGSTATGVRRASLQLYEQGDNNTAGWFLGQLATALSSVEPMGYIRYHNSTQFTIARTEQHYVTLHTTGTTHMTGVGVQVNGNFVVTGAKNFAMAHPTLEGMSLLHASTESPHNGVEYWSDGFLTLPGSGELEVVLPDYFEALTASDHRVVSLTAGSENAGLWSTPVANGQFTIHGAPGALVTWVVKARRIQMRDGEDLLAFDIVRPTETVEASPGL</sequence>
<keyword evidence="1" id="KW-0378">Hydrolase</keyword>
<dbReference type="Gene3D" id="2.60.120.260">
    <property type="entry name" value="Galactose-binding domain-like"/>
    <property type="match status" value="1"/>
</dbReference>